<keyword evidence="2" id="KW-1185">Reference proteome</keyword>
<reference evidence="1 2" key="1">
    <citation type="submission" date="2015-08" db="EMBL/GenBank/DDBJ databases">
        <title>Emmonsia species relationships and genome sequence.</title>
        <authorList>
            <person name="Cuomo C.A."/>
            <person name="Schwartz I.S."/>
            <person name="Kenyon C."/>
            <person name="De Hoog G.S."/>
            <person name="Govender N.P."/>
            <person name="Botha A."/>
            <person name="Moreno L."/>
            <person name="De Vries M."/>
            <person name="Munoz J.F."/>
            <person name="Stielow J.B."/>
        </authorList>
    </citation>
    <scope>NUCLEOTIDE SEQUENCE [LARGE SCALE GENOMIC DNA]</scope>
    <source>
        <strain evidence="1 2">EI222</strain>
    </source>
</reference>
<dbReference type="Proteomes" id="UP000242791">
    <property type="component" value="Unassembled WGS sequence"/>
</dbReference>
<sequence>MIEVDVIGDENARICSSMVVQAAKMMIRTGLLGQFQAVPSKVLQYN</sequence>
<proteinExistence type="predicted"/>
<evidence type="ECO:0000313" key="1">
    <source>
        <dbReference type="EMBL" id="OJD09475.1"/>
    </source>
</evidence>
<dbReference type="OrthoDB" id="4368687at2759"/>
<protein>
    <submittedName>
        <fullName evidence="1">Uncharacterized protein</fullName>
    </submittedName>
</protein>
<accession>A0A1J9PNP6</accession>
<dbReference type="EMBL" id="LGTZ01003666">
    <property type="protein sequence ID" value="OJD09475.1"/>
    <property type="molecule type" value="Genomic_DNA"/>
</dbReference>
<organism evidence="1 2">
    <name type="scientific">Blastomyces percursus</name>
    <dbReference type="NCBI Taxonomy" id="1658174"/>
    <lineage>
        <taxon>Eukaryota</taxon>
        <taxon>Fungi</taxon>
        <taxon>Dikarya</taxon>
        <taxon>Ascomycota</taxon>
        <taxon>Pezizomycotina</taxon>
        <taxon>Eurotiomycetes</taxon>
        <taxon>Eurotiomycetidae</taxon>
        <taxon>Onygenales</taxon>
        <taxon>Ajellomycetaceae</taxon>
        <taxon>Blastomyces</taxon>
    </lineage>
</organism>
<dbReference type="VEuPathDB" id="FungiDB:ACJ73_10286"/>
<evidence type="ECO:0000313" key="2">
    <source>
        <dbReference type="Proteomes" id="UP000242791"/>
    </source>
</evidence>
<dbReference type="AlphaFoldDB" id="A0A1J9PNP6"/>
<gene>
    <name evidence="1" type="ORF">ACJ73_10286</name>
</gene>
<comment type="caution">
    <text evidence="1">The sequence shown here is derived from an EMBL/GenBank/DDBJ whole genome shotgun (WGS) entry which is preliminary data.</text>
</comment>
<name>A0A1J9PNP6_9EURO</name>